<dbReference type="Proteomes" id="UP000039324">
    <property type="component" value="Unassembled WGS sequence"/>
</dbReference>
<keyword evidence="4" id="KW-0496">Mitochondrion</keyword>
<evidence type="ECO:0000256" key="1">
    <source>
        <dbReference type="SAM" id="Coils"/>
    </source>
</evidence>
<sequence length="260" mass="30636">MAPTAVVVTRKQDDENLDDADLSVLKSQLAAARHERKRAESDAQMLSNRLLLLKAEMSKANRKIEETKSRTKFIYKVQQESEKRHETKLLFRGKLLEQSKAAGQEVKVKVERRKSMDHVLQVEASKQKVVGKKKEQVLRVKEDRTLHLQQIREQREASRRAAYQRKAEIQQQHEQARLRKEEEARARRAQVKRQVHSRIEREHLEAQQRMVEIERMEKVENEMLAQLKKIQEKQRRAYDSLESALAGTKHGETHRSNSRR</sequence>
<dbReference type="Proteomes" id="UP000290189">
    <property type="component" value="Unassembled WGS sequence"/>
</dbReference>
<keyword evidence="1" id="KW-0175">Coiled coil</keyword>
<evidence type="ECO:0000313" key="5">
    <source>
        <dbReference type="Proteomes" id="UP000039324"/>
    </source>
</evidence>
<geneLocation type="mitochondrion" evidence="4"/>
<organism evidence="3 5">
    <name type="scientific">Plasmodiophora brassicae</name>
    <name type="common">Clubroot disease agent</name>
    <dbReference type="NCBI Taxonomy" id="37360"/>
    <lineage>
        <taxon>Eukaryota</taxon>
        <taxon>Sar</taxon>
        <taxon>Rhizaria</taxon>
        <taxon>Endomyxa</taxon>
        <taxon>Phytomyxea</taxon>
        <taxon>Plasmodiophorida</taxon>
        <taxon>Plasmodiophoridae</taxon>
        <taxon>Plasmodiophora</taxon>
    </lineage>
</organism>
<gene>
    <name evidence="3" type="ORF">PBRA_005025</name>
    <name evidence="4" type="ORF">PLBR_LOCUS6508</name>
</gene>
<keyword evidence="5" id="KW-1185">Reference proteome</keyword>
<dbReference type="EMBL" id="OVEO01000011">
    <property type="protein sequence ID" value="SPQ99293.1"/>
    <property type="molecule type" value="Genomic_DNA"/>
</dbReference>
<dbReference type="OMA" id="MDRQKRD"/>
<dbReference type="AlphaFoldDB" id="A0A0G4IMI0"/>
<dbReference type="EMBL" id="CDSF01000057">
    <property type="protein sequence ID" value="CEO96354.1"/>
    <property type="molecule type" value="Genomic_DNA"/>
</dbReference>
<dbReference type="PANTHER" id="PTHR37473">
    <property type="entry name" value="EF-HAND DOMAIN-CONTAINING PROTEIN"/>
    <property type="match status" value="1"/>
</dbReference>
<evidence type="ECO:0000313" key="4">
    <source>
        <dbReference type="EMBL" id="SPQ99293.1"/>
    </source>
</evidence>
<reference evidence="3 5" key="1">
    <citation type="submission" date="2015-02" db="EMBL/GenBank/DDBJ databases">
        <authorList>
            <person name="Chooi Y.-H."/>
        </authorList>
    </citation>
    <scope>NUCLEOTIDE SEQUENCE [LARGE SCALE GENOMIC DNA]</scope>
    <source>
        <strain evidence="3">E3</strain>
    </source>
</reference>
<dbReference type="PANTHER" id="PTHR37473:SF1">
    <property type="entry name" value="EF-HAND DOMAIN-CONTAINING PROTEIN"/>
    <property type="match status" value="1"/>
</dbReference>
<protein>
    <submittedName>
        <fullName evidence="3">Uncharacterized protein</fullName>
    </submittedName>
</protein>
<dbReference type="OrthoDB" id="438330at2759"/>
<name>A0A0G4IMI0_PLABS</name>
<evidence type="ECO:0000256" key="2">
    <source>
        <dbReference type="SAM" id="MobiDB-lite"/>
    </source>
</evidence>
<evidence type="ECO:0000313" key="3">
    <source>
        <dbReference type="EMBL" id="CEO96354.1"/>
    </source>
</evidence>
<reference evidence="4 6" key="2">
    <citation type="submission" date="2018-03" db="EMBL/GenBank/DDBJ databases">
        <authorList>
            <person name="Fogelqvist J."/>
        </authorList>
    </citation>
    <scope>NUCLEOTIDE SEQUENCE [LARGE SCALE GENOMIC DNA]</scope>
</reference>
<feature type="compositionally biased region" description="Basic and acidic residues" evidence="2">
    <location>
        <begin position="249"/>
        <end position="260"/>
    </location>
</feature>
<proteinExistence type="predicted"/>
<evidence type="ECO:0000313" key="6">
    <source>
        <dbReference type="Proteomes" id="UP000290189"/>
    </source>
</evidence>
<accession>A0A0G4IMI0</accession>
<feature type="region of interest" description="Disordered" evidence="2">
    <location>
        <begin position="231"/>
        <end position="260"/>
    </location>
</feature>
<feature type="coiled-coil region" evidence="1">
    <location>
        <begin position="22"/>
        <end position="70"/>
    </location>
</feature>